<keyword evidence="10" id="KW-0324">Glycolysis</keyword>
<organism evidence="15 16">
    <name type="scientific">Nibribacter ruber</name>
    <dbReference type="NCBI Taxonomy" id="2698458"/>
    <lineage>
        <taxon>Bacteria</taxon>
        <taxon>Pseudomonadati</taxon>
        <taxon>Bacteroidota</taxon>
        <taxon>Cytophagia</taxon>
        <taxon>Cytophagales</taxon>
        <taxon>Hymenobacteraceae</taxon>
        <taxon>Nibribacter</taxon>
    </lineage>
</organism>
<keyword evidence="9" id="KW-0460">Magnesium</keyword>
<dbReference type="UniPathway" id="UPA00109">
    <property type="reaction ID" value="UER00188"/>
</dbReference>
<dbReference type="GO" id="GO:0000287">
    <property type="term" value="F:magnesium ion binding"/>
    <property type="evidence" value="ECO:0007669"/>
    <property type="project" value="InterPro"/>
</dbReference>
<evidence type="ECO:0000256" key="12">
    <source>
        <dbReference type="SAM" id="Coils"/>
    </source>
</evidence>
<dbReference type="GO" id="GO:0016301">
    <property type="term" value="F:kinase activity"/>
    <property type="evidence" value="ECO:0007669"/>
    <property type="project" value="UniProtKB-KW"/>
</dbReference>
<feature type="domain" description="Pyruvate kinase barrel" evidence="14">
    <location>
        <begin position="170"/>
        <end position="242"/>
    </location>
</feature>
<evidence type="ECO:0000256" key="3">
    <source>
        <dbReference type="ARBA" id="ARBA00012142"/>
    </source>
</evidence>
<dbReference type="InterPro" id="IPR015813">
    <property type="entry name" value="Pyrv/PenolPyrv_kinase-like_dom"/>
</dbReference>
<feature type="coiled-coil region" evidence="12">
    <location>
        <begin position="32"/>
        <end position="62"/>
    </location>
</feature>
<gene>
    <name evidence="15" type="ORF">GU926_03725</name>
</gene>
<dbReference type="InterPro" id="IPR001697">
    <property type="entry name" value="Pyr_Knase"/>
</dbReference>
<dbReference type="GO" id="GO:0030955">
    <property type="term" value="F:potassium ion binding"/>
    <property type="evidence" value="ECO:0007669"/>
    <property type="project" value="InterPro"/>
</dbReference>
<evidence type="ECO:0000256" key="10">
    <source>
        <dbReference type="ARBA" id="ARBA00023152"/>
    </source>
</evidence>
<evidence type="ECO:0000256" key="1">
    <source>
        <dbReference type="ARBA" id="ARBA00004997"/>
    </source>
</evidence>
<dbReference type="KEGG" id="nib:GU926_03725"/>
<dbReference type="InterPro" id="IPR015793">
    <property type="entry name" value="Pyrv_Knase_brl"/>
</dbReference>
<keyword evidence="11 15" id="KW-0670">Pyruvate</keyword>
<dbReference type="GO" id="GO:0004743">
    <property type="term" value="F:pyruvate kinase activity"/>
    <property type="evidence" value="ECO:0007669"/>
    <property type="project" value="UniProtKB-EC"/>
</dbReference>
<sequence>MTSKTGTKAPKPEKQKSNSLGPTDRAGEGVSIEMVEQVLARIKELLQEANALEKAYVADIEKVHVKYQESSKNLLHYLALRKHDNRHLQAQLASLGLSSLGRLEAHVQTTLYTVRNQLLLLQGHLTGKKADLSTVPAAAGSLKTHISELFGPASPGRDGRIMVTFSTDLAEDYKAVRALMKAGMNCARINCAHDDITVWEKMAANIRKAEQELNQSCKILFDLMGPKLRTGLLKAGPKVLAIHPKIDEVGQILSVAKVWLGPKGVPAPEPVDAAIRVSKKWAKQAEEGSRITFKDTRKRKRLFTVVQKVNGGLLVVSGKSAYLATGTELQLVTKTGEVLIQKIGELPAMTLPLLLKNGQELILHRKSIPGEPAQLDSEGNQVEPAHISCTLPEVFSRVKAGEPIWFDDGEIEGVIEEVNPEYLRVKITAADELGAKLKPDKGINLPESDLQLHKLTVKDRQDLAHVLPFADIINLSFVSHPPMVEELQQALQELQAKEVGIMLKIETKAAFDNLPHLLLTLLRQQPAGLMIARGDLAVELGWQRLAEVQEEILWIAEAAHLPVVWATQVLEKLTKKGRPSRAEITDAAMAQRADCVMLNKGAYILKSLELLNDIMQRMQEHQYKKTALLRKLHVSDLIKN</sequence>
<evidence type="ECO:0000256" key="5">
    <source>
        <dbReference type="ARBA" id="ARBA00022723"/>
    </source>
</evidence>
<evidence type="ECO:0000256" key="7">
    <source>
        <dbReference type="ARBA" id="ARBA00022777"/>
    </source>
</evidence>
<evidence type="ECO:0000256" key="13">
    <source>
        <dbReference type="SAM" id="MobiDB-lite"/>
    </source>
</evidence>
<dbReference type="Proteomes" id="UP000464214">
    <property type="component" value="Chromosome"/>
</dbReference>
<dbReference type="SUPFAM" id="SSF50800">
    <property type="entry name" value="PK beta-barrel domain-like"/>
    <property type="match status" value="1"/>
</dbReference>
<comment type="pathway">
    <text evidence="1">Carbohydrate degradation; glycolysis; pyruvate from D-glyceraldehyde 3-phosphate: step 5/5.</text>
</comment>
<dbReference type="InterPro" id="IPR011037">
    <property type="entry name" value="Pyrv_Knase-like_insert_dom_sf"/>
</dbReference>
<dbReference type="NCBIfam" id="NF011314">
    <property type="entry name" value="PRK14725.1"/>
    <property type="match status" value="1"/>
</dbReference>
<evidence type="ECO:0000313" key="15">
    <source>
        <dbReference type="EMBL" id="QHL86596.1"/>
    </source>
</evidence>
<name>A0A6P1NRZ0_9BACT</name>
<reference evidence="15 16" key="1">
    <citation type="submission" date="2020-01" db="EMBL/GenBank/DDBJ databases">
        <authorList>
            <person name="Kim M."/>
        </authorList>
    </citation>
    <scope>NUCLEOTIDE SEQUENCE [LARGE SCALE GENOMIC DNA]</scope>
    <source>
        <strain evidence="15 16">BT10</strain>
    </source>
</reference>
<keyword evidence="16" id="KW-1185">Reference proteome</keyword>
<keyword evidence="4" id="KW-0808">Transferase</keyword>
<keyword evidence="5" id="KW-0479">Metal-binding</keyword>
<keyword evidence="12" id="KW-0175">Coiled coil</keyword>
<evidence type="ECO:0000313" key="16">
    <source>
        <dbReference type="Proteomes" id="UP000464214"/>
    </source>
</evidence>
<dbReference type="EC" id="2.7.1.40" evidence="3"/>
<dbReference type="SUPFAM" id="SSF51621">
    <property type="entry name" value="Phosphoenolpyruvate/pyruvate domain"/>
    <property type="match status" value="1"/>
</dbReference>
<comment type="similarity">
    <text evidence="2">Belongs to the pyruvate kinase family.</text>
</comment>
<dbReference type="GO" id="GO:0005524">
    <property type="term" value="F:ATP binding"/>
    <property type="evidence" value="ECO:0007669"/>
    <property type="project" value="UniProtKB-KW"/>
</dbReference>
<dbReference type="EMBL" id="CP047897">
    <property type="protein sequence ID" value="QHL86596.1"/>
    <property type="molecule type" value="Genomic_DNA"/>
</dbReference>
<dbReference type="InterPro" id="IPR040442">
    <property type="entry name" value="Pyrv_kinase-like_dom_sf"/>
</dbReference>
<proteinExistence type="inferred from homology"/>
<evidence type="ECO:0000256" key="6">
    <source>
        <dbReference type="ARBA" id="ARBA00022741"/>
    </source>
</evidence>
<keyword evidence="8" id="KW-0067">ATP-binding</keyword>
<accession>A0A6P1NRZ0</accession>
<keyword evidence="7 15" id="KW-0418">Kinase</keyword>
<dbReference type="PANTHER" id="PTHR11817">
    <property type="entry name" value="PYRUVATE KINASE"/>
    <property type="match status" value="1"/>
</dbReference>
<evidence type="ECO:0000259" key="14">
    <source>
        <dbReference type="Pfam" id="PF00224"/>
    </source>
</evidence>
<evidence type="ECO:0000256" key="4">
    <source>
        <dbReference type="ARBA" id="ARBA00022679"/>
    </source>
</evidence>
<feature type="region of interest" description="Disordered" evidence="13">
    <location>
        <begin position="1"/>
        <end position="27"/>
    </location>
</feature>
<dbReference type="RefSeq" id="WP_160689144.1">
    <property type="nucleotide sequence ID" value="NZ_CP047897.1"/>
</dbReference>
<evidence type="ECO:0000256" key="9">
    <source>
        <dbReference type="ARBA" id="ARBA00022842"/>
    </source>
</evidence>
<protein>
    <recommendedName>
        <fullName evidence="3">pyruvate kinase</fullName>
        <ecNumber evidence="3">2.7.1.40</ecNumber>
    </recommendedName>
</protein>
<evidence type="ECO:0000256" key="11">
    <source>
        <dbReference type="ARBA" id="ARBA00023317"/>
    </source>
</evidence>
<evidence type="ECO:0000256" key="8">
    <source>
        <dbReference type="ARBA" id="ARBA00022840"/>
    </source>
</evidence>
<dbReference type="AlphaFoldDB" id="A0A6P1NRZ0"/>
<dbReference type="Gene3D" id="3.20.20.60">
    <property type="entry name" value="Phosphoenolpyruvate-binding domains"/>
    <property type="match status" value="2"/>
</dbReference>
<evidence type="ECO:0000256" key="2">
    <source>
        <dbReference type="ARBA" id="ARBA00008663"/>
    </source>
</evidence>
<dbReference type="Pfam" id="PF00224">
    <property type="entry name" value="PK"/>
    <property type="match status" value="2"/>
</dbReference>
<keyword evidence="6" id="KW-0547">Nucleotide-binding</keyword>
<feature type="domain" description="Pyruvate kinase barrel" evidence="14">
    <location>
        <begin position="381"/>
        <end position="599"/>
    </location>
</feature>